<dbReference type="SUPFAM" id="SSF48452">
    <property type="entry name" value="TPR-like"/>
    <property type="match status" value="1"/>
</dbReference>
<evidence type="ECO:0000256" key="6">
    <source>
        <dbReference type="PROSITE-ProRule" id="PRU00176"/>
    </source>
</evidence>
<dbReference type="GO" id="GO:0008380">
    <property type="term" value="P:RNA splicing"/>
    <property type="evidence" value="ECO:0007669"/>
    <property type="project" value="UniProtKB-KW"/>
</dbReference>
<reference evidence="9 10" key="1">
    <citation type="submission" date="2018-04" db="EMBL/GenBank/DDBJ databases">
        <title>WGS assembly of Panicum hallii var. hallii HAL2.</title>
        <authorList>
            <person name="Lovell J."/>
            <person name="Jenkins J."/>
            <person name="Lowry D."/>
            <person name="Mamidi S."/>
            <person name="Sreedasyam A."/>
            <person name="Weng X."/>
            <person name="Barry K."/>
            <person name="Bonette J."/>
            <person name="Campitelli B."/>
            <person name="Daum C."/>
            <person name="Gordon S."/>
            <person name="Gould B."/>
            <person name="Lipzen A."/>
            <person name="MacQueen A."/>
            <person name="Palacio-Mejia J."/>
            <person name="Plott C."/>
            <person name="Shakirov E."/>
            <person name="Shu S."/>
            <person name="Yoshinaga Y."/>
            <person name="Zane M."/>
            <person name="Rokhsar D."/>
            <person name="Grimwood J."/>
            <person name="Schmutz J."/>
            <person name="Juenger T."/>
        </authorList>
    </citation>
    <scope>NUCLEOTIDE SEQUENCE [LARGE SCALE GENOMIC DNA]</scope>
    <source>
        <strain evidence="10">cv. HAL2</strain>
    </source>
</reference>
<feature type="region of interest" description="Disordered" evidence="7">
    <location>
        <begin position="624"/>
        <end position="720"/>
    </location>
</feature>
<dbReference type="GO" id="GO:0006397">
    <property type="term" value="P:mRNA processing"/>
    <property type="evidence" value="ECO:0007669"/>
    <property type="project" value="UniProtKB-KW"/>
</dbReference>
<proteinExistence type="predicted"/>
<dbReference type="OrthoDB" id="360390at2759"/>
<evidence type="ECO:0000256" key="5">
    <source>
        <dbReference type="ARBA" id="ARBA00023242"/>
    </source>
</evidence>
<dbReference type="GO" id="GO:0003723">
    <property type="term" value="F:RNA binding"/>
    <property type="evidence" value="ECO:0007669"/>
    <property type="project" value="UniProtKB-UniRule"/>
</dbReference>
<dbReference type="Gene3D" id="3.30.70.330">
    <property type="match status" value="1"/>
</dbReference>
<protein>
    <recommendedName>
        <fullName evidence="8">RRM domain-containing protein</fullName>
    </recommendedName>
</protein>
<evidence type="ECO:0000259" key="8">
    <source>
        <dbReference type="PROSITE" id="PS50102"/>
    </source>
</evidence>
<dbReference type="InterPro" id="IPR008847">
    <property type="entry name" value="Suf"/>
</dbReference>
<dbReference type="STRING" id="1504633.A0A2T7D2N3"/>
<dbReference type="Pfam" id="PF05843">
    <property type="entry name" value="Suf"/>
    <property type="match status" value="1"/>
</dbReference>
<dbReference type="PROSITE" id="PS50102">
    <property type="entry name" value="RRM"/>
    <property type="match status" value="1"/>
</dbReference>
<feature type="compositionally biased region" description="Basic and acidic residues" evidence="7">
    <location>
        <begin position="799"/>
        <end position="808"/>
    </location>
</feature>
<feature type="compositionally biased region" description="Polar residues" evidence="7">
    <location>
        <begin position="705"/>
        <end position="714"/>
    </location>
</feature>
<keyword evidence="4" id="KW-0508">mRNA splicing</keyword>
<keyword evidence="5" id="KW-0539">Nucleus</keyword>
<evidence type="ECO:0000313" key="10">
    <source>
        <dbReference type="Proteomes" id="UP000244336"/>
    </source>
</evidence>
<dbReference type="SMART" id="SM00360">
    <property type="entry name" value="RRM"/>
    <property type="match status" value="1"/>
</dbReference>
<feature type="compositionally biased region" description="Acidic residues" evidence="7">
    <location>
        <begin position="88"/>
        <end position="99"/>
    </location>
</feature>
<organism evidence="9 10">
    <name type="scientific">Panicum hallii var. hallii</name>
    <dbReference type="NCBI Taxonomy" id="1504633"/>
    <lineage>
        <taxon>Eukaryota</taxon>
        <taxon>Viridiplantae</taxon>
        <taxon>Streptophyta</taxon>
        <taxon>Embryophyta</taxon>
        <taxon>Tracheophyta</taxon>
        <taxon>Spermatophyta</taxon>
        <taxon>Magnoliopsida</taxon>
        <taxon>Liliopsida</taxon>
        <taxon>Poales</taxon>
        <taxon>Poaceae</taxon>
        <taxon>PACMAD clade</taxon>
        <taxon>Panicoideae</taxon>
        <taxon>Panicodae</taxon>
        <taxon>Paniceae</taxon>
        <taxon>Panicinae</taxon>
        <taxon>Panicum</taxon>
        <taxon>Panicum sect. Panicum</taxon>
    </lineage>
</organism>
<evidence type="ECO:0000256" key="2">
    <source>
        <dbReference type="ARBA" id="ARBA00022664"/>
    </source>
</evidence>
<dbReference type="InterPro" id="IPR011990">
    <property type="entry name" value="TPR-like_helical_dom_sf"/>
</dbReference>
<gene>
    <name evidence="9" type="ORF">GQ55_6G012400</name>
</gene>
<dbReference type="Gene3D" id="1.25.40.10">
    <property type="entry name" value="Tetratricopeptide repeat domain"/>
    <property type="match status" value="2"/>
</dbReference>
<dbReference type="SMART" id="SM00386">
    <property type="entry name" value="HAT"/>
    <property type="match status" value="9"/>
</dbReference>
<dbReference type="InterPro" id="IPR003107">
    <property type="entry name" value="HAT"/>
</dbReference>
<dbReference type="Proteomes" id="UP000244336">
    <property type="component" value="Chromosome 6"/>
</dbReference>
<feature type="compositionally biased region" description="Basic and acidic residues" evidence="7">
    <location>
        <begin position="686"/>
        <end position="704"/>
    </location>
</feature>
<feature type="domain" description="RRM" evidence="8">
    <location>
        <begin position="723"/>
        <end position="800"/>
    </location>
</feature>
<dbReference type="EMBL" id="CM009754">
    <property type="protein sequence ID" value="PUZ49859.1"/>
    <property type="molecule type" value="Genomic_DNA"/>
</dbReference>
<evidence type="ECO:0000256" key="4">
    <source>
        <dbReference type="ARBA" id="ARBA00023187"/>
    </source>
</evidence>
<sequence length="880" mass="99391">MKHKVLSGQNTICELPFFFLRIAIACTQQRKARGERIDRPLHPSLHSCTRGERGMATEEEVPEAAAPAPAGGGGDDAEMPDAASPSDSDSDSSDSDDEGAAGADELRIQALEQALQEQPLDYETHVQYIQCLRKSGNIKKLRAAREEMNKYYPLTPKMWQEWANDEISLSTSEESFRDVEKLYERGVQEYLSIKLWRDYLDYVEEHDPSVSQCTPAGLSKMRDLFERAITAGGLHVTEGSKLWAAYREYEMAILITISDGNDEEKAKQVQRIRTLFHRQLSVPLAEMESTLVEYKSWEAEQGNANDPGSNFDGVPSNVTSAYKKANDMYNERKQYEDQLSNAGASEADKLQEFLKYLKFEESSGDPARVQVLYERAVSELPVSSDLWMGYTSYLDRSLKVPSVLRSVYYRATRNCTWVAELWVRYLLSLERIHSSEEELRHVFERAVQCSFPTIQEYLNVYLTRVHSLRRRISDGLDFQLIRQTFMDAAEFLSPQLGTKELLHLNAYWAKLERNLGKDLAAARGVWENTIKKSGSVLEIWQQYISMEMEMGNIHEARSLYKRCYSKRFAGSGSEDICHAWIRFEEENGTLDDYDLAVKKVTPRLKELMMFKSQEEAKDEAYSMLNDNSNADDSYQKRKASKMTNKQQPPAKKRKENPPKSAKSSDDQGPKTQSGHSAAITAVEVGDVTREKVEASTEMKVDSDSRTGNTGSNEPKPSFYNDKCTVFVSNIDLKANEDDLRRFFSDIGGVTAIRLLRDKFTKKSRGLAYVDFSDNKHLEAALKKNKQRLLGKKVSIARSDPSKGKKSREAGPSSKGHDNLSQSGGDGAKAQGDVKITGKNTHFAPRSVVKPLGWTTKDEKPDGGAGELKSNEEFRNLLLKK</sequence>
<keyword evidence="2" id="KW-0507">mRNA processing</keyword>
<keyword evidence="6" id="KW-0694">RNA-binding</keyword>
<evidence type="ECO:0000256" key="7">
    <source>
        <dbReference type="SAM" id="MobiDB-lite"/>
    </source>
</evidence>
<dbReference type="InterPro" id="IPR012677">
    <property type="entry name" value="Nucleotide-bd_a/b_plait_sf"/>
</dbReference>
<dbReference type="Gramene" id="PUZ49859">
    <property type="protein sequence ID" value="PUZ49859"/>
    <property type="gene ID" value="GQ55_6G012400"/>
</dbReference>
<feature type="region of interest" description="Disordered" evidence="7">
    <location>
        <begin position="33"/>
        <end position="101"/>
    </location>
</feature>
<evidence type="ECO:0000313" key="9">
    <source>
        <dbReference type="EMBL" id="PUZ49859.1"/>
    </source>
</evidence>
<keyword evidence="10" id="KW-1185">Reference proteome</keyword>
<dbReference type="PANTHER" id="PTHR17204">
    <property type="entry name" value="PRE-MRNA PROCESSING PROTEIN PRP39-RELATED"/>
    <property type="match status" value="1"/>
</dbReference>
<feature type="region of interest" description="Disordered" evidence="7">
    <location>
        <begin position="790"/>
        <end position="880"/>
    </location>
</feature>
<dbReference type="PANTHER" id="PTHR17204:SF25">
    <property type="entry name" value="RRM DOMAIN-CONTAINING PROTEIN"/>
    <property type="match status" value="1"/>
</dbReference>
<evidence type="ECO:0000256" key="3">
    <source>
        <dbReference type="ARBA" id="ARBA00022737"/>
    </source>
</evidence>
<dbReference type="InterPro" id="IPR000504">
    <property type="entry name" value="RRM_dom"/>
</dbReference>
<dbReference type="Pfam" id="PF00076">
    <property type="entry name" value="RRM_1"/>
    <property type="match status" value="1"/>
</dbReference>
<evidence type="ECO:0000256" key="1">
    <source>
        <dbReference type="ARBA" id="ARBA00004123"/>
    </source>
</evidence>
<name>A0A2T7D2N3_9POAL</name>
<dbReference type="InterPro" id="IPR035979">
    <property type="entry name" value="RBD_domain_sf"/>
</dbReference>
<comment type="subcellular location">
    <subcellularLocation>
        <location evidence="1">Nucleus</location>
    </subcellularLocation>
</comment>
<keyword evidence="3" id="KW-0677">Repeat</keyword>
<accession>A0A2T7D2N3</accession>
<dbReference type="SUPFAM" id="SSF54928">
    <property type="entry name" value="RNA-binding domain, RBD"/>
    <property type="match status" value="1"/>
</dbReference>
<dbReference type="AlphaFoldDB" id="A0A2T7D2N3"/>
<dbReference type="GO" id="GO:0005634">
    <property type="term" value="C:nucleus"/>
    <property type="evidence" value="ECO:0007669"/>
    <property type="project" value="UniProtKB-SubCell"/>
</dbReference>